<name>A0ABQ3L3L3_9ALTE</name>
<dbReference type="EMBL" id="BNAO01000009">
    <property type="protein sequence ID" value="GHG75237.1"/>
    <property type="molecule type" value="Genomic_DNA"/>
</dbReference>
<gene>
    <name evidence="1" type="ORF">GCM10010919_29230</name>
</gene>
<evidence type="ECO:0000313" key="1">
    <source>
        <dbReference type="EMBL" id="GHG75237.1"/>
    </source>
</evidence>
<sequence>MSTVATQQLNPEQLWQFSLACYPEVKELCLRWQDKYHANVNVILALCYAERLAWQTNQDNLAAAILEIVPLNSQVTQILRQCRQHIAGLPLDNTQQSQLKQNLLSTELIAEQIEQQLLCRQFTFTKVTTADNLMLYLQQLDLTLTEALSADLIDLRQVSAQIPLGAL</sequence>
<proteinExistence type="predicted"/>
<dbReference type="Pfam" id="PF09523">
    <property type="entry name" value="DUF2390"/>
    <property type="match status" value="1"/>
</dbReference>
<evidence type="ECO:0008006" key="3">
    <source>
        <dbReference type="Google" id="ProtNLM"/>
    </source>
</evidence>
<dbReference type="Proteomes" id="UP000659697">
    <property type="component" value="Unassembled WGS sequence"/>
</dbReference>
<reference evidence="2" key="1">
    <citation type="journal article" date="2019" name="Int. J. Syst. Evol. Microbiol.">
        <title>The Global Catalogue of Microorganisms (GCM) 10K type strain sequencing project: providing services to taxonomists for standard genome sequencing and annotation.</title>
        <authorList>
            <consortium name="The Broad Institute Genomics Platform"/>
            <consortium name="The Broad Institute Genome Sequencing Center for Infectious Disease"/>
            <person name="Wu L."/>
            <person name="Ma J."/>
        </authorList>
    </citation>
    <scope>NUCLEOTIDE SEQUENCE [LARGE SCALE GENOMIC DNA]</scope>
    <source>
        <strain evidence="2">CGMCC 1.7003</strain>
    </source>
</reference>
<comment type="caution">
    <text evidence="1">The sequence shown here is derived from an EMBL/GenBank/DDBJ whole genome shotgun (WGS) entry which is preliminary data.</text>
</comment>
<protein>
    <recommendedName>
        <fullName evidence="3">TIGR02444 family protein</fullName>
    </recommendedName>
</protein>
<organism evidence="1 2">
    <name type="scientific">Alishewanella longhuensis</name>
    <dbReference type="NCBI Taxonomy" id="1091037"/>
    <lineage>
        <taxon>Bacteria</taxon>
        <taxon>Pseudomonadati</taxon>
        <taxon>Pseudomonadota</taxon>
        <taxon>Gammaproteobacteria</taxon>
        <taxon>Alteromonadales</taxon>
        <taxon>Alteromonadaceae</taxon>
        <taxon>Alishewanella</taxon>
    </lineage>
</organism>
<dbReference type="RefSeq" id="WP_189433782.1">
    <property type="nucleotide sequence ID" value="NZ_BNAO01000009.1"/>
</dbReference>
<evidence type="ECO:0000313" key="2">
    <source>
        <dbReference type="Proteomes" id="UP000659697"/>
    </source>
</evidence>
<dbReference type="InterPro" id="IPR012659">
    <property type="entry name" value="CHP02444"/>
</dbReference>
<keyword evidence="2" id="KW-1185">Reference proteome</keyword>
<accession>A0ABQ3L3L3</accession>